<accession>A0ABP9E646</accession>
<protein>
    <recommendedName>
        <fullName evidence="4">DUF2214 domain-containing protein</fullName>
    </recommendedName>
</protein>
<evidence type="ECO:0000313" key="2">
    <source>
        <dbReference type="EMBL" id="GAA4869049.1"/>
    </source>
</evidence>
<dbReference type="Proteomes" id="UP001501752">
    <property type="component" value="Unassembled WGS sequence"/>
</dbReference>
<feature type="transmembrane region" description="Helical" evidence="1">
    <location>
        <begin position="120"/>
        <end position="138"/>
    </location>
</feature>
<evidence type="ECO:0000256" key="1">
    <source>
        <dbReference type="SAM" id="Phobius"/>
    </source>
</evidence>
<feature type="transmembrane region" description="Helical" evidence="1">
    <location>
        <begin position="158"/>
        <end position="177"/>
    </location>
</feature>
<keyword evidence="1" id="KW-0812">Transmembrane</keyword>
<sequence length="182" mass="18937">MALSEPLAAPLAGTAARCVAVSLGLSGLWAGCAWAAGHLHADPALHTVALFVHLAALVVGFGAVLAIDYVGLLWLLGRRTLRGVLDLTAPLHVPVWAGLAGLTFSGILLEPDLDSGLTRLKLVLVLLIALNGVHATALHPRLESYGTLRPPAHLMARAAGSAALSQLGWWGSVLIGFHNTRH</sequence>
<gene>
    <name evidence="2" type="ORF">GCM10023235_54700</name>
</gene>
<evidence type="ECO:0008006" key="4">
    <source>
        <dbReference type="Google" id="ProtNLM"/>
    </source>
</evidence>
<dbReference type="EMBL" id="BAABIS010000001">
    <property type="protein sequence ID" value="GAA4869049.1"/>
    <property type="molecule type" value="Genomic_DNA"/>
</dbReference>
<reference evidence="3" key="1">
    <citation type="journal article" date="2019" name="Int. J. Syst. Evol. Microbiol.">
        <title>The Global Catalogue of Microorganisms (GCM) 10K type strain sequencing project: providing services to taxonomists for standard genome sequencing and annotation.</title>
        <authorList>
            <consortium name="The Broad Institute Genomics Platform"/>
            <consortium name="The Broad Institute Genome Sequencing Center for Infectious Disease"/>
            <person name="Wu L."/>
            <person name="Ma J."/>
        </authorList>
    </citation>
    <scope>NUCLEOTIDE SEQUENCE [LARGE SCALE GENOMIC DNA]</scope>
    <source>
        <strain evidence="3">JCM 13006</strain>
    </source>
</reference>
<name>A0ABP9E646_9ACTN</name>
<dbReference type="RefSeq" id="WP_345699530.1">
    <property type="nucleotide sequence ID" value="NZ_BAABIS010000001.1"/>
</dbReference>
<keyword evidence="1" id="KW-0472">Membrane</keyword>
<feature type="transmembrane region" description="Helical" evidence="1">
    <location>
        <begin position="89"/>
        <end position="108"/>
    </location>
</feature>
<organism evidence="2 3">
    <name type="scientific">Kitasatospora terrestris</name>
    <dbReference type="NCBI Taxonomy" id="258051"/>
    <lineage>
        <taxon>Bacteria</taxon>
        <taxon>Bacillati</taxon>
        <taxon>Actinomycetota</taxon>
        <taxon>Actinomycetes</taxon>
        <taxon>Kitasatosporales</taxon>
        <taxon>Streptomycetaceae</taxon>
        <taxon>Kitasatospora</taxon>
    </lineage>
</organism>
<comment type="caution">
    <text evidence="2">The sequence shown here is derived from an EMBL/GenBank/DDBJ whole genome shotgun (WGS) entry which is preliminary data.</text>
</comment>
<feature type="transmembrane region" description="Helical" evidence="1">
    <location>
        <begin position="14"/>
        <end position="36"/>
    </location>
</feature>
<evidence type="ECO:0000313" key="3">
    <source>
        <dbReference type="Proteomes" id="UP001501752"/>
    </source>
</evidence>
<proteinExistence type="predicted"/>
<keyword evidence="3" id="KW-1185">Reference proteome</keyword>
<feature type="transmembrane region" description="Helical" evidence="1">
    <location>
        <begin position="48"/>
        <end position="77"/>
    </location>
</feature>
<keyword evidence="1" id="KW-1133">Transmembrane helix</keyword>